<evidence type="ECO:0000313" key="2">
    <source>
        <dbReference type="Proteomes" id="UP001154114"/>
    </source>
</evidence>
<dbReference type="Proteomes" id="UP001154114">
    <property type="component" value="Chromosome 12"/>
</dbReference>
<gene>
    <name evidence="1" type="ORF">CINC_LOCUS1867</name>
</gene>
<organism evidence="1 2">
    <name type="scientific">Chrysodeixis includens</name>
    <name type="common">Soybean looper</name>
    <name type="synonym">Pseudoplusia includens</name>
    <dbReference type="NCBI Taxonomy" id="689277"/>
    <lineage>
        <taxon>Eukaryota</taxon>
        <taxon>Metazoa</taxon>
        <taxon>Ecdysozoa</taxon>
        <taxon>Arthropoda</taxon>
        <taxon>Hexapoda</taxon>
        <taxon>Insecta</taxon>
        <taxon>Pterygota</taxon>
        <taxon>Neoptera</taxon>
        <taxon>Endopterygota</taxon>
        <taxon>Lepidoptera</taxon>
        <taxon>Glossata</taxon>
        <taxon>Ditrysia</taxon>
        <taxon>Noctuoidea</taxon>
        <taxon>Noctuidae</taxon>
        <taxon>Plusiinae</taxon>
        <taxon>Chrysodeixis</taxon>
    </lineage>
</organism>
<name>A0A9N8Q138_CHRIL</name>
<reference evidence="1" key="1">
    <citation type="submission" date="2021-12" db="EMBL/GenBank/DDBJ databases">
        <authorList>
            <person name="King R."/>
        </authorList>
    </citation>
    <scope>NUCLEOTIDE SEQUENCE</scope>
</reference>
<dbReference type="EMBL" id="LR824015">
    <property type="protein sequence ID" value="CAD0200179.1"/>
    <property type="molecule type" value="Genomic_DNA"/>
</dbReference>
<dbReference type="AlphaFoldDB" id="A0A9N8Q138"/>
<proteinExistence type="predicted"/>
<evidence type="ECO:0000313" key="1">
    <source>
        <dbReference type="EMBL" id="CAD0200179.1"/>
    </source>
</evidence>
<protein>
    <submittedName>
        <fullName evidence="1">Uncharacterized protein</fullName>
    </submittedName>
</protein>
<accession>A0A9N8Q138</accession>
<sequence>MVAVMEAGLAVHVQQALVSIPPACAGGHPTCAKPSRNQASVLRVLERAADWLVVRRGGAGASLFSPAGRDPHTPIPPVGPFHTIAIPHLESSAAARRGGRRRQLRAIHTLLPAAQTPDSTRRHAPRAATCLPEWDTDTSLLCRLATLCGRSASEVPSQPNMQS</sequence>
<keyword evidence="2" id="KW-1185">Reference proteome</keyword>